<evidence type="ECO:0000313" key="12">
    <source>
        <dbReference type="EMBL" id="AFC86307.1"/>
    </source>
</evidence>
<gene>
    <name evidence="12" type="ordered locus">Fraau_1916</name>
</gene>
<dbReference type="OrthoDB" id="9803224at2"/>
<evidence type="ECO:0000256" key="2">
    <source>
        <dbReference type="ARBA" id="ARBA00005426"/>
    </source>
</evidence>
<dbReference type="AlphaFoldDB" id="H8L0Y7"/>
<reference evidence="12" key="1">
    <citation type="submission" date="2012-02" db="EMBL/GenBank/DDBJ databases">
        <title>The complete genome of Frateuria aurantia DSM 6220.</title>
        <authorList>
            <consortium name="US DOE Joint Genome Institute (JGI-PGF)"/>
            <person name="Lucas S."/>
            <person name="Copeland A."/>
            <person name="Lapidus A."/>
            <person name="Glavina del Rio T."/>
            <person name="Dalin E."/>
            <person name="Tice H."/>
            <person name="Bruce D."/>
            <person name="Goodwin L."/>
            <person name="Pitluck S."/>
            <person name="Peters L."/>
            <person name="Ovchinnikova G."/>
            <person name="Teshima H."/>
            <person name="Kyrpides N."/>
            <person name="Mavromatis K."/>
            <person name="Ivanova N."/>
            <person name="Brettin T."/>
            <person name="Detter J.C."/>
            <person name="Han C."/>
            <person name="Larimer F."/>
            <person name="Land M."/>
            <person name="Hauser L."/>
            <person name="Markowitz V."/>
            <person name="Cheng J.-F."/>
            <person name="Hugenholtz P."/>
            <person name="Woyke T."/>
            <person name="Wu D."/>
            <person name="Brambilla E."/>
            <person name="Klenk H.-P."/>
            <person name="Eisen J.A."/>
        </authorList>
    </citation>
    <scope>NUCLEOTIDE SEQUENCE</scope>
    <source>
        <strain evidence="12">DSM 6220</strain>
    </source>
</reference>
<evidence type="ECO:0000256" key="8">
    <source>
        <dbReference type="ARBA" id="ARBA00030407"/>
    </source>
</evidence>
<dbReference type="KEGG" id="fau:Fraau_1916"/>
<dbReference type="Gene3D" id="3.90.1170.40">
    <property type="entry name" value="Molybdopterin biosynthesis MoaE subunit"/>
    <property type="match status" value="1"/>
</dbReference>
<sequence length="168" mass="18651">MHSEDTAARICAEPFPIEPLLALDRYPECGGLASFVGTVRNHHDNRQVEALCYTAHAPVCEKLIREIEAETRARFGVPYLQVRHRVGRLAIGDVAIVCVARAAHRAEAFAACRHAVDEVKHRAPIWKEEFYGDGSSRFVEGCCIREDDEPAHDHSAHAHHATPSAELP</sequence>
<organism evidence="12 13">
    <name type="scientific">Frateuria aurantia (strain ATCC 33424 / DSM 6220 / KCTC 2777 / LMG 1558 / NBRC 3245 / NCIMB 13370)</name>
    <name type="common">Acetobacter aurantius</name>
    <dbReference type="NCBI Taxonomy" id="767434"/>
    <lineage>
        <taxon>Bacteria</taxon>
        <taxon>Pseudomonadati</taxon>
        <taxon>Pseudomonadota</taxon>
        <taxon>Gammaproteobacteria</taxon>
        <taxon>Lysobacterales</taxon>
        <taxon>Rhodanobacteraceae</taxon>
        <taxon>Frateuria</taxon>
    </lineage>
</organism>
<dbReference type="GO" id="GO:0030366">
    <property type="term" value="F:molybdopterin synthase activity"/>
    <property type="evidence" value="ECO:0007669"/>
    <property type="project" value="UniProtKB-EC"/>
</dbReference>
<dbReference type="GO" id="GO:0006777">
    <property type="term" value="P:Mo-molybdopterin cofactor biosynthetic process"/>
    <property type="evidence" value="ECO:0007669"/>
    <property type="project" value="UniProtKB-KW"/>
</dbReference>
<dbReference type="STRING" id="767434.Fraau_1916"/>
<protein>
    <recommendedName>
        <fullName evidence="4">Molybdopterin synthase catalytic subunit</fullName>
        <ecNumber evidence="3">2.8.1.12</ecNumber>
    </recommendedName>
    <alternativeName>
        <fullName evidence="9">MPT synthase subunit 2</fullName>
    </alternativeName>
    <alternativeName>
        <fullName evidence="7">Molybdenum cofactor biosynthesis protein E</fullName>
    </alternativeName>
    <alternativeName>
        <fullName evidence="8">Molybdopterin-converting factor large subunit</fullName>
    </alternativeName>
    <alternativeName>
        <fullName evidence="10">Molybdopterin-converting factor subunit 2</fullName>
    </alternativeName>
</protein>
<dbReference type="CDD" id="cd00756">
    <property type="entry name" value="MoaE"/>
    <property type="match status" value="1"/>
</dbReference>
<evidence type="ECO:0000313" key="13">
    <source>
        <dbReference type="Proteomes" id="UP000005234"/>
    </source>
</evidence>
<dbReference type="Pfam" id="PF02391">
    <property type="entry name" value="MoaE"/>
    <property type="match status" value="1"/>
</dbReference>
<evidence type="ECO:0000256" key="6">
    <source>
        <dbReference type="ARBA" id="ARBA00026066"/>
    </source>
</evidence>
<evidence type="ECO:0000256" key="4">
    <source>
        <dbReference type="ARBA" id="ARBA00013858"/>
    </source>
</evidence>
<dbReference type="EMBL" id="CP003350">
    <property type="protein sequence ID" value="AFC86307.1"/>
    <property type="molecule type" value="Genomic_DNA"/>
</dbReference>
<evidence type="ECO:0000256" key="10">
    <source>
        <dbReference type="ARBA" id="ARBA00032474"/>
    </source>
</evidence>
<comment type="similarity">
    <text evidence="2">Belongs to the MoaE family.</text>
</comment>
<dbReference type="Proteomes" id="UP000005234">
    <property type="component" value="Chromosome"/>
</dbReference>
<evidence type="ECO:0000256" key="1">
    <source>
        <dbReference type="ARBA" id="ARBA00005046"/>
    </source>
</evidence>
<proteinExistence type="inferred from homology"/>
<comment type="subunit">
    <text evidence="6">Heterotetramer of 2 MoaD subunits and 2 MoaE subunits. Also stable as homodimer. The enzyme changes between these two forms during catalysis.</text>
</comment>
<keyword evidence="5" id="KW-0501">Molybdenum cofactor biosynthesis</keyword>
<accession>H8L0Y7</accession>
<dbReference type="PANTHER" id="PTHR23404">
    <property type="entry name" value="MOLYBDOPTERIN SYNTHASE RELATED"/>
    <property type="match status" value="1"/>
</dbReference>
<evidence type="ECO:0000256" key="9">
    <source>
        <dbReference type="ARBA" id="ARBA00030781"/>
    </source>
</evidence>
<dbReference type="SUPFAM" id="SSF54690">
    <property type="entry name" value="Molybdopterin synthase subunit MoaE"/>
    <property type="match status" value="1"/>
</dbReference>
<evidence type="ECO:0000256" key="3">
    <source>
        <dbReference type="ARBA" id="ARBA00011950"/>
    </source>
</evidence>
<dbReference type="InterPro" id="IPR003448">
    <property type="entry name" value="Mopterin_biosynth_MoaE"/>
</dbReference>
<dbReference type="EC" id="2.8.1.12" evidence="3"/>
<evidence type="ECO:0000256" key="5">
    <source>
        <dbReference type="ARBA" id="ARBA00023150"/>
    </source>
</evidence>
<dbReference type="RefSeq" id="WP_014403312.1">
    <property type="nucleotide sequence ID" value="NC_017033.1"/>
</dbReference>
<keyword evidence="13" id="KW-1185">Reference proteome</keyword>
<name>H8L0Y7_FRAAD</name>
<comment type="pathway">
    <text evidence="1">Cofactor biosynthesis; molybdopterin biosynthesis.</text>
</comment>
<evidence type="ECO:0000256" key="7">
    <source>
        <dbReference type="ARBA" id="ARBA00029745"/>
    </source>
</evidence>
<dbReference type="UniPathway" id="UPA00344"/>
<comment type="catalytic activity">
    <reaction evidence="11">
        <text>2 [molybdopterin-synthase sulfur-carrier protein]-C-terminal-Gly-aminoethanethioate + cyclic pyranopterin phosphate + H2O = molybdopterin + 2 [molybdopterin-synthase sulfur-carrier protein]-C-terminal Gly-Gly + 2 H(+)</text>
        <dbReference type="Rhea" id="RHEA:26333"/>
        <dbReference type="Rhea" id="RHEA-COMP:12202"/>
        <dbReference type="Rhea" id="RHEA-COMP:19907"/>
        <dbReference type="ChEBI" id="CHEBI:15377"/>
        <dbReference type="ChEBI" id="CHEBI:15378"/>
        <dbReference type="ChEBI" id="CHEBI:58698"/>
        <dbReference type="ChEBI" id="CHEBI:59648"/>
        <dbReference type="ChEBI" id="CHEBI:90778"/>
        <dbReference type="ChEBI" id="CHEBI:232372"/>
        <dbReference type="EC" id="2.8.1.12"/>
    </reaction>
</comment>
<dbReference type="InterPro" id="IPR036563">
    <property type="entry name" value="MoaE_sf"/>
</dbReference>
<dbReference type="eggNOG" id="COG0314">
    <property type="taxonomic scope" value="Bacteria"/>
</dbReference>
<dbReference type="HOGENOM" id="CLU_089568_1_0_6"/>
<evidence type="ECO:0000256" key="11">
    <source>
        <dbReference type="ARBA" id="ARBA00049878"/>
    </source>
</evidence>